<accession>A0AAJ6BIB4</accession>
<proteinExistence type="predicted"/>
<organism evidence="1 2">
    <name type="scientific">Candidatus Pseudobacter hemicellulosilyticus</name>
    <dbReference type="NCBI Taxonomy" id="3121375"/>
    <lineage>
        <taxon>Bacteria</taxon>
        <taxon>Pseudomonadati</taxon>
        <taxon>Bacteroidota</taxon>
        <taxon>Chitinophagia</taxon>
        <taxon>Chitinophagales</taxon>
        <taxon>Chitinophagaceae</taxon>
        <taxon>Pseudobacter</taxon>
    </lineage>
</organism>
<sequence length="255" mass="29685">MERELPDFELNGVVFTVDVDTAQIAMKEDASSFEWLFDLPEEKNRYILHFNNKTGRIAKPWENGDGVVIFHVPQLTALDPEGMAMKYKTPLAIIKKMNDFDVLVNKEVLKERLRGKLPTIEILGQVYTVDIEGGILKPLHRLDLPNITTAYLERFEELHAYEIPYNLERRCMVDATPQEVLRRPADYKIVRVPLLEELDRIGFNKKRGFDLYKRIKLNPPKAHHHSEVIHYRQMTAIANSLLIKLKKRKGKRKGL</sequence>
<evidence type="ECO:0000313" key="1">
    <source>
        <dbReference type="EMBL" id="WEK36111.1"/>
    </source>
</evidence>
<dbReference type="AlphaFoldDB" id="A0AAJ6BIB4"/>
<gene>
    <name evidence="1" type="ORF">P0Y53_01235</name>
</gene>
<name>A0AAJ6BIB4_9BACT</name>
<protein>
    <submittedName>
        <fullName evidence="1">Uncharacterized protein</fullName>
    </submittedName>
</protein>
<reference evidence="1" key="1">
    <citation type="submission" date="2023-03" db="EMBL/GenBank/DDBJ databases">
        <title>Andean soil-derived lignocellulolytic bacterial consortium as a source of novel taxa and putative plastic-active enzymes.</title>
        <authorList>
            <person name="Diaz-Garcia L."/>
            <person name="Chuvochina M."/>
            <person name="Feuerriegel G."/>
            <person name="Bunk B."/>
            <person name="Sproer C."/>
            <person name="Streit W.R."/>
            <person name="Rodriguez L.M."/>
            <person name="Overmann J."/>
            <person name="Jimenez D.J."/>
        </authorList>
    </citation>
    <scope>NUCLEOTIDE SEQUENCE</scope>
    <source>
        <strain evidence="1">MAG 7</strain>
    </source>
</reference>
<dbReference type="EMBL" id="CP119311">
    <property type="protein sequence ID" value="WEK36111.1"/>
    <property type="molecule type" value="Genomic_DNA"/>
</dbReference>
<dbReference type="Proteomes" id="UP001220610">
    <property type="component" value="Chromosome"/>
</dbReference>
<evidence type="ECO:0000313" key="2">
    <source>
        <dbReference type="Proteomes" id="UP001220610"/>
    </source>
</evidence>